<evidence type="ECO:0000313" key="2">
    <source>
        <dbReference type="Proteomes" id="UP001226091"/>
    </source>
</evidence>
<protein>
    <submittedName>
        <fullName evidence="1">DinB family protein</fullName>
    </submittedName>
</protein>
<reference evidence="2" key="1">
    <citation type="journal article" date="2025" name="Aquaculture">
        <title>Assessment of the bioflocculant production and safety properties of Metabacillus hrfriensis sp. nov. based on phenotypic and whole-genome sequencing analysis.</title>
        <authorList>
            <person name="Zhang R."/>
            <person name="Zhao Z."/>
            <person name="Luo L."/>
            <person name="Wang S."/>
            <person name="Guo K."/>
            <person name="Xu W."/>
        </authorList>
    </citation>
    <scope>NUCLEOTIDE SEQUENCE [LARGE SCALE GENOMIC DNA]</scope>
    <source>
        <strain evidence="2">CT-WN-B3</strain>
    </source>
</reference>
<accession>A0ACD4R7F0</accession>
<keyword evidence="2" id="KW-1185">Reference proteome</keyword>
<gene>
    <name evidence="1" type="ORF">QLQ22_15230</name>
</gene>
<organism evidence="1 2">
    <name type="scientific">Metabacillus hrfriensis</name>
    <dbReference type="NCBI Taxonomy" id="3048891"/>
    <lineage>
        <taxon>Bacteria</taxon>
        <taxon>Bacillati</taxon>
        <taxon>Bacillota</taxon>
        <taxon>Bacilli</taxon>
        <taxon>Bacillales</taxon>
        <taxon>Bacillaceae</taxon>
        <taxon>Metabacillus</taxon>
    </lineage>
</organism>
<sequence>MIEKELSGSEMNLTTLTKDLANYNLWANTKMTGWLKTKPSEKMVQEVPSSFPTIKLTLKHIADVQNFWLQVIKQESPPDLGQFGEKSTQSMEEVFSMVEKSSKELSQYVHSLTENSITGPCQVETPWFNETRPRFEFILQVMNHSTYHRGQITTIGRNAGLTDAPMTDFNVYSFSGKPSCY</sequence>
<proteinExistence type="predicted"/>
<name>A0ACD4R7F0_9BACI</name>
<dbReference type="EMBL" id="CP126116">
    <property type="protein sequence ID" value="WHZ56057.1"/>
    <property type="molecule type" value="Genomic_DNA"/>
</dbReference>
<evidence type="ECO:0000313" key="1">
    <source>
        <dbReference type="EMBL" id="WHZ56057.1"/>
    </source>
</evidence>
<dbReference type="Proteomes" id="UP001226091">
    <property type="component" value="Chromosome"/>
</dbReference>